<dbReference type="InParanoid" id="A0A0C3PDK9"/>
<feature type="transmembrane region" description="Helical" evidence="5">
    <location>
        <begin position="78"/>
        <end position="97"/>
    </location>
</feature>
<dbReference type="InterPro" id="IPR011701">
    <property type="entry name" value="MFS"/>
</dbReference>
<keyword evidence="4 5" id="KW-0472">Membrane</keyword>
<feature type="transmembrane region" description="Helical" evidence="5">
    <location>
        <begin position="171"/>
        <end position="189"/>
    </location>
</feature>
<dbReference type="EMBL" id="KN831965">
    <property type="protein sequence ID" value="KIO05864.1"/>
    <property type="molecule type" value="Genomic_DNA"/>
</dbReference>
<dbReference type="HOGENOM" id="CLU_023132_2_0_1"/>
<feature type="transmembrane region" description="Helical" evidence="5">
    <location>
        <begin position="391"/>
        <end position="410"/>
    </location>
</feature>
<feature type="transmembrane region" description="Helical" evidence="5">
    <location>
        <begin position="135"/>
        <end position="159"/>
    </location>
</feature>
<dbReference type="InterPro" id="IPR049680">
    <property type="entry name" value="FLVCR1-2_SLC49-like"/>
</dbReference>
<feature type="transmembrane region" description="Helical" evidence="5">
    <location>
        <begin position="201"/>
        <end position="219"/>
    </location>
</feature>
<evidence type="ECO:0000256" key="2">
    <source>
        <dbReference type="ARBA" id="ARBA00022692"/>
    </source>
</evidence>
<evidence type="ECO:0000313" key="6">
    <source>
        <dbReference type="EMBL" id="KIO05864.1"/>
    </source>
</evidence>
<dbReference type="PANTHER" id="PTHR10924:SF6">
    <property type="entry name" value="SOLUTE CARRIER FAMILY 49 MEMBER A3"/>
    <property type="match status" value="1"/>
</dbReference>
<evidence type="ECO:0000256" key="3">
    <source>
        <dbReference type="ARBA" id="ARBA00022989"/>
    </source>
</evidence>
<dbReference type="Proteomes" id="UP000054217">
    <property type="component" value="Unassembled WGS sequence"/>
</dbReference>
<dbReference type="OrthoDB" id="422206at2759"/>
<evidence type="ECO:0000256" key="1">
    <source>
        <dbReference type="ARBA" id="ARBA00004141"/>
    </source>
</evidence>
<evidence type="ECO:0008006" key="8">
    <source>
        <dbReference type="Google" id="ProtNLM"/>
    </source>
</evidence>
<dbReference type="GO" id="GO:0016020">
    <property type="term" value="C:membrane"/>
    <property type="evidence" value="ECO:0007669"/>
    <property type="project" value="UniProtKB-SubCell"/>
</dbReference>
<dbReference type="Gene3D" id="1.20.1250.20">
    <property type="entry name" value="MFS general substrate transporter like domains"/>
    <property type="match status" value="2"/>
</dbReference>
<dbReference type="InterPro" id="IPR036259">
    <property type="entry name" value="MFS_trans_sf"/>
</dbReference>
<reference evidence="6 7" key="1">
    <citation type="submission" date="2014-04" db="EMBL/GenBank/DDBJ databases">
        <authorList>
            <consortium name="DOE Joint Genome Institute"/>
            <person name="Kuo A."/>
            <person name="Kohler A."/>
            <person name="Costa M.D."/>
            <person name="Nagy L.G."/>
            <person name="Floudas D."/>
            <person name="Copeland A."/>
            <person name="Barry K.W."/>
            <person name="Cichocki N."/>
            <person name="Veneault-Fourrey C."/>
            <person name="LaButti K."/>
            <person name="Lindquist E.A."/>
            <person name="Lipzen A."/>
            <person name="Lundell T."/>
            <person name="Morin E."/>
            <person name="Murat C."/>
            <person name="Sun H."/>
            <person name="Tunlid A."/>
            <person name="Henrissat B."/>
            <person name="Grigoriev I.V."/>
            <person name="Hibbett D.S."/>
            <person name="Martin F."/>
            <person name="Nordberg H.P."/>
            <person name="Cantor M.N."/>
            <person name="Hua S.X."/>
        </authorList>
    </citation>
    <scope>NUCLEOTIDE SEQUENCE [LARGE SCALE GENOMIC DNA]</scope>
    <source>
        <strain evidence="6 7">Marx 270</strain>
    </source>
</reference>
<dbReference type="AlphaFoldDB" id="A0A0C3PDK9"/>
<dbReference type="SUPFAM" id="SSF103473">
    <property type="entry name" value="MFS general substrate transporter"/>
    <property type="match status" value="1"/>
</dbReference>
<feature type="transmembrane region" description="Helical" evidence="5">
    <location>
        <begin position="38"/>
        <end position="58"/>
    </location>
</feature>
<feature type="transmembrane region" description="Helical" evidence="5">
    <location>
        <begin position="301"/>
        <end position="322"/>
    </location>
</feature>
<comment type="subcellular location">
    <subcellularLocation>
        <location evidence="1">Membrane</location>
        <topology evidence="1">Multi-pass membrane protein</topology>
    </subcellularLocation>
</comment>
<keyword evidence="3 5" id="KW-1133">Transmembrane helix</keyword>
<gene>
    <name evidence="6" type="ORF">M404DRAFT_140388</name>
</gene>
<sequence length="504" mass="54313">MSSAGYLDGKDTVTSVDHVENAQSVPGITNYRLYKRRFSGLLGFIILGIVTGMQWSWFGPIATDTANEFDISLAQVNWLGNMALCVSLPASFLVPVIASRYGIRRCSEIGGVMLLISAWVRYAGTIRSLSPQSAYVLLFFGQLFGAISKPVFPILGPVFSERWFDLKSRTTATMAIAIAGPIGSALGQLLSPSMSTVRQSILVLSIISTAALPAVLLILDWPPSPPTYSGSKQPLSFTSLFRATLGLAVSKEAYMSRRERIDFVILTLVFGSLDGAINVLSVLSAQWFVCQPVGYSDTTCGLLGATLFLSGITAAVFSAPLFDRVFTHSMGVTFKTLVPIVSLLWLSLIWAVKPNNAAVLFISMAVIGSCCMTILPLAIELGIELTRNANGSSAILWCSGNLFGIILIMVEGALRAPSTADPPYNMRDALILHGCVVMVFSSSIFFLRAKQARREVDEAMIRATVLGTVNAGGVGWSHKTSMPVLEMSVDPTNIAEDKQIHYIP</sequence>
<feature type="transmembrane region" description="Helical" evidence="5">
    <location>
        <begin position="263"/>
        <end position="289"/>
    </location>
</feature>
<keyword evidence="2 5" id="KW-0812">Transmembrane</keyword>
<feature type="transmembrane region" description="Helical" evidence="5">
    <location>
        <begin position="358"/>
        <end position="379"/>
    </location>
</feature>
<reference evidence="7" key="2">
    <citation type="submission" date="2015-01" db="EMBL/GenBank/DDBJ databases">
        <title>Evolutionary Origins and Diversification of the Mycorrhizal Mutualists.</title>
        <authorList>
            <consortium name="DOE Joint Genome Institute"/>
            <consortium name="Mycorrhizal Genomics Consortium"/>
            <person name="Kohler A."/>
            <person name="Kuo A."/>
            <person name="Nagy L.G."/>
            <person name="Floudas D."/>
            <person name="Copeland A."/>
            <person name="Barry K.W."/>
            <person name="Cichocki N."/>
            <person name="Veneault-Fourrey C."/>
            <person name="LaButti K."/>
            <person name="Lindquist E.A."/>
            <person name="Lipzen A."/>
            <person name="Lundell T."/>
            <person name="Morin E."/>
            <person name="Murat C."/>
            <person name="Riley R."/>
            <person name="Ohm R."/>
            <person name="Sun H."/>
            <person name="Tunlid A."/>
            <person name="Henrissat B."/>
            <person name="Grigoriev I.V."/>
            <person name="Hibbett D.S."/>
            <person name="Martin F."/>
        </authorList>
    </citation>
    <scope>NUCLEOTIDE SEQUENCE [LARGE SCALE GENOMIC DNA]</scope>
    <source>
        <strain evidence="7">Marx 270</strain>
    </source>
</reference>
<accession>A0A0C3PDK9</accession>
<proteinExistence type="predicted"/>
<evidence type="ECO:0000313" key="7">
    <source>
        <dbReference type="Proteomes" id="UP000054217"/>
    </source>
</evidence>
<keyword evidence="7" id="KW-1185">Reference proteome</keyword>
<feature type="transmembrane region" description="Helical" evidence="5">
    <location>
        <begin position="334"/>
        <end position="352"/>
    </location>
</feature>
<dbReference type="GO" id="GO:0022857">
    <property type="term" value="F:transmembrane transporter activity"/>
    <property type="evidence" value="ECO:0007669"/>
    <property type="project" value="InterPro"/>
</dbReference>
<name>A0A0C3PDK9_PISTI</name>
<organism evidence="6 7">
    <name type="scientific">Pisolithus tinctorius Marx 270</name>
    <dbReference type="NCBI Taxonomy" id="870435"/>
    <lineage>
        <taxon>Eukaryota</taxon>
        <taxon>Fungi</taxon>
        <taxon>Dikarya</taxon>
        <taxon>Basidiomycota</taxon>
        <taxon>Agaricomycotina</taxon>
        <taxon>Agaricomycetes</taxon>
        <taxon>Agaricomycetidae</taxon>
        <taxon>Boletales</taxon>
        <taxon>Sclerodermatineae</taxon>
        <taxon>Pisolithaceae</taxon>
        <taxon>Pisolithus</taxon>
    </lineage>
</organism>
<dbReference type="PANTHER" id="PTHR10924">
    <property type="entry name" value="MAJOR FACILITATOR SUPERFAMILY PROTEIN-RELATED"/>
    <property type="match status" value="1"/>
</dbReference>
<evidence type="ECO:0000256" key="5">
    <source>
        <dbReference type="SAM" id="Phobius"/>
    </source>
</evidence>
<protein>
    <recommendedName>
        <fullName evidence="8">Major facilitator superfamily (MFS) profile domain-containing protein</fullName>
    </recommendedName>
</protein>
<dbReference type="Pfam" id="PF07690">
    <property type="entry name" value="MFS_1"/>
    <property type="match status" value="1"/>
</dbReference>
<evidence type="ECO:0000256" key="4">
    <source>
        <dbReference type="ARBA" id="ARBA00023136"/>
    </source>
</evidence>
<feature type="transmembrane region" description="Helical" evidence="5">
    <location>
        <begin position="430"/>
        <end position="447"/>
    </location>
</feature>